<reference evidence="1 2" key="1">
    <citation type="submission" date="2014-07" db="EMBL/GenBank/DDBJ databases">
        <authorList>
            <person name="Urmite Genomes Urmite Genomes"/>
        </authorList>
    </citation>
    <scope>NUCLEOTIDE SEQUENCE [LARGE SCALE GENOMIC DNA]</scope>
    <source>
        <strain evidence="1 2">13MG44_air</strain>
    </source>
</reference>
<organism evidence="1 2">
    <name type="scientific">Jeotgalicoccus saudimassiliensis</name>
    <dbReference type="NCBI Taxonomy" id="1461582"/>
    <lineage>
        <taxon>Bacteria</taxon>
        <taxon>Bacillati</taxon>
        <taxon>Bacillota</taxon>
        <taxon>Bacilli</taxon>
        <taxon>Bacillales</taxon>
        <taxon>Staphylococcaceae</taxon>
        <taxon>Jeotgalicoccus</taxon>
    </lineage>
</organism>
<dbReference type="AlphaFoldDB" id="A0A078M2G8"/>
<dbReference type="RefSeq" id="WP_035807495.1">
    <property type="nucleotide sequence ID" value="NZ_CCSE01000001.1"/>
</dbReference>
<dbReference type="EMBL" id="CCSE01000001">
    <property type="protein sequence ID" value="CDZ99056.1"/>
    <property type="molecule type" value="Genomic_DNA"/>
</dbReference>
<protein>
    <recommendedName>
        <fullName evidence="3">Bacillithiol system protein YtxJ</fullName>
    </recommendedName>
</protein>
<gene>
    <name evidence="1" type="ORF">BN1048_00175</name>
</gene>
<dbReference type="Pfam" id="PF11009">
    <property type="entry name" value="BrxC"/>
    <property type="match status" value="1"/>
</dbReference>
<evidence type="ECO:0008006" key="3">
    <source>
        <dbReference type="Google" id="ProtNLM"/>
    </source>
</evidence>
<dbReference type="STRING" id="1461582.BN1048_00175"/>
<dbReference type="NCBIfam" id="TIGR04019">
    <property type="entry name" value="B_thiol_YtxJ"/>
    <property type="match status" value="1"/>
</dbReference>
<evidence type="ECO:0000313" key="1">
    <source>
        <dbReference type="EMBL" id="CDZ99056.1"/>
    </source>
</evidence>
<accession>A0A078M2G8</accession>
<dbReference type="Proteomes" id="UP000044136">
    <property type="component" value="Unassembled WGS sequence"/>
</dbReference>
<keyword evidence="2" id="KW-1185">Reference proteome</keyword>
<evidence type="ECO:0000313" key="2">
    <source>
        <dbReference type="Proteomes" id="UP000044136"/>
    </source>
</evidence>
<dbReference type="OrthoDB" id="677051at2"/>
<sequence length="106" mass="12580">MLTKITNIDAFQNLIKDKNEFYFLKHSNTCPISASAFEEFQKFHYERDMDGYYLIVQDHRELSNYISETYEIKHESPQAFYFSGKKVKWHDSHSKITLSTLASVED</sequence>
<proteinExistence type="predicted"/>
<name>A0A078M2G8_9STAP</name>
<dbReference type="Gene3D" id="3.40.30.10">
    <property type="entry name" value="Glutaredoxin"/>
    <property type="match status" value="1"/>
</dbReference>
<dbReference type="eggNOG" id="COG3118">
    <property type="taxonomic scope" value="Bacteria"/>
</dbReference>
<dbReference type="HOGENOM" id="CLU_153787_1_1_9"/>
<dbReference type="InterPro" id="IPR022551">
    <property type="entry name" value="BrxC"/>
</dbReference>